<dbReference type="InterPro" id="IPR050621">
    <property type="entry name" value="Tudor_domain_containing"/>
</dbReference>
<dbReference type="Gene3D" id="2.30.30.140">
    <property type="match status" value="1"/>
</dbReference>
<evidence type="ECO:0000256" key="4">
    <source>
        <dbReference type="ARBA" id="ARBA00022871"/>
    </source>
</evidence>
<dbReference type="InterPro" id="IPR002999">
    <property type="entry name" value="Tudor"/>
</dbReference>
<evidence type="ECO:0000259" key="6">
    <source>
        <dbReference type="PROSITE" id="PS51644"/>
    </source>
</evidence>
<dbReference type="CDD" id="cd09972">
    <property type="entry name" value="LOTUS_TDRD_OSKAR"/>
    <property type="match status" value="1"/>
</dbReference>
<dbReference type="InterPro" id="IPR025605">
    <property type="entry name" value="OST-HTH/LOTUS_dom"/>
</dbReference>
<dbReference type="PROSITE" id="PS51644">
    <property type="entry name" value="HTH_OST"/>
    <property type="match status" value="3"/>
</dbReference>
<keyword evidence="2" id="KW-0963">Cytoplasm</keyword>
<dbReference type="PANTHER" id="PTHR22948:SF76">
    <property type="entry name" value="FI20010P1-RELATED"/>
    <property type="match status" value="1"/>
</dbReference>
<comment type="subcellular location">
    <subcellularLocation>
        <location evidence="1">Cytoplasm</location>
    </subcellularLocation>
</comment>
<reference evidence="7" key="2">
    <citation type="submission" date="2020-06" db="EMBL/GenBank/DDBJ databases">
        <authorList>
            <person name="Sheffer M."/>
        </authorList>
    </citation>
    <scope>NUCLEOTIDE SEQUENCE</scope>
</reference>
<sequence>MREQKLDDVKKEVRSVLISSKEGLTLQEFLKTYRALLGSRLPTRELGYTTDIELIESMPDVVCMRKDRNGSYVLTAIADETTEHIQKLVQKQKKNKKKQNNKQIHIASSSVRSYVSSSNSVPKNRPFVPAKLRSEIFQILKKHPDGIGYTALILDYNKTFSKPINLEWLSSNPSERFRKLVLAVPEFELKTVRNTEKLFISKHFEYASDIHTCKNLDAVKSASALQSNLLLSICDEKQEKALISKSSKDNFVKVLQHYPEGIMAVHFPILYQKLTGQQFELHEYGYNSLLEMADSLPDIFIRVPAPKNSKDWMLFHVDNAPEANYLSSFACKPSSEIRLKNKILCTLKENMPSDIALPFLQYISPEIPEEAKKSYVPVYISAVNSPSYFWFQLQTQDAILGIESLGKELQDFYNNLPNRSYKMADADIVVGATCAAYYAVDQQWYRVVIAALPSLESVVVDFIDYGSSDKVPRSSLYYLKYSFIHLPAQAFKAQLAAVKPPNEKGKWTKEANKRFIELCNKIFLMAQIKTMHNSTLSILLCDTSGDDDIHINNTLVKEGYAEFYRDIDIYNTPPLLYPNTSEDSSSPSSPLPSPVYRVTHINQFNGKGSRDNCHKKLFTDNLTVKQQPTKCVKRIISSDDYIMHILRVENKAYVSVGDINNLFWSDNCPDLLLTRLKYKNVAVPTTTISRDDFPDLFEQCERFSVNDFDETKDSVTLFPLQLAPKL</sequence>
<evidence type="ECO:0000256" key="3">
    <source>
        <dbReference type="ARBA" id="ARBA00022737"/>
    </source>
</evidence>
<dbReference type="EMBL" id="JABXBU010002230">
    <property type="protein sequence ID" value="KAF8767377.1"/>
    <property type="molecule type" value="Genomic_DNA"/>
</dbReference>
<reference evidence="7" key="1">
    <citation type="journal article" date="2020" name="bioRxiv">
        <title>Chromosome-level reference genome of the European wasp spider Argiope bruennichi: a resource for studies on range expansion and evolutionary adaptation.</title>
        <authorList>
            <person name="Sheffer M.M."/>
            <person name="Hoppe A."/>
            <person name="Krehenwinkel H."/>
            <person name="Uhl G."/>
            <person name="Kuss A.W."/>
            <person name="Jensen L."/>
            <person name="Jensen C."/>
            <person name="Gillespie R.G."/>
            <person name="Hoff K.J."/>
            <person name="Prost S."/>
        </authorList>
    </citation>
    <scope>NUCLEOTIDE SEQUENCE</scope>
</reference>
<keyword evidence="8" id="KW-1185">Reference proteome</keyword>
<evidence type="ECO:0000313" key="8">
    <source>
        <dbReference type="Proteomes" id="UP000807504"/>
    </source>
</evidence>
<dbReference type="GO" id="GO:0005737">
    <property type="term" value="C:cytoplasm"/>
    <property type="evidence" value="ECO:0007669"/>
    <property type="project" value="UniProtKB-SubCell"/>
</dbReference>
<dbReference type="Pfam" id="PF00567">
    <property type="entry name" value="TUDOR"/>
    <property type="match status" value="1"/>
</dbReference>
<dbReference type="InterPro" id="IPR041966">
    <property type="entry name" value="LOTUS-like"/>
</dbReference>
<keyword evidence="4" id="KW-0744">Spermatogenesis</keyword>
<name>A0A8T0E7K8_ARGBR</name>
<keyword evidence="4" id="KW-0221">Differentiation</keyword>
<comment type="caution">
    <text evidence="7">The sequence shown here is derived from an EMBL/GenBank/DDBJ whole genome shotgun (WGS) entry which is preliminary data.</text>
</comment>
<gene>
    <name evidence="7" type="ORF">HNY73_020350</name>
</gene>
<evidence type="ECO:0000256" key="1">
    <source>
        <dbReference type="ARBA" id="ARBA00004496"/>
    </source>
</evidence>
<protein>
    <submittedName>
        <fullName evidence="7">Tudor domain-containing protein 5</fullName>
    </submittedName>
</protein>
<dbReference type="Gene3D" id="3.30.420.610">
    <property type="entry name" value="LOTUS domain-like"/>
    <property type="match status" value="2"/>
</dbReference>
<dbReference type="InterPro" id="IPR035437">
    <property type="entry name" value="SNase_OB-fold_sf"/>
</dbReference>
<evidence type="ECO:0000256" key="2">
    <source>
        <dbReference type="ARBA" id="ARBA00022490"/>
    </source>
</evidence>
<accession>A0A8T0E7K8</accession>
<dbReference type="AlphaFoldDB" id="A0A8T0E7K8"/>
<feature type="domain" description="HTH OST-type" evidence="6">
    <location>
        <begin position="5"/>
        <end position="78"/>
    </location>
</feature>
<feature type="domain" description="HTH OST-type" evidence="6">
    <location>
        <begin position="128"/>
        <end position="203"/>
    </location>
</feature>
<dbReference type="GO" id="GO:0030154">
    <property type="term" value="P:cell differentiation"/>
    <property type="evidence" value="ECO:0007669"/>
    <property type="project" value="UniProtKB-ARBA"/>
</dbReference>
<dbReference type="PROSITE" id="PS50304">
    <property type="entry name" value="TUDOR"/>
    <property type="match status" value="1"/>
</dbReference>
<dbReference type="Gene3D" id="2.40.50.90">
    <property type="match status" value="1"/>
</dbReference>
<evidence type="ECO:0000313" key="7">
    <source>
        <dbReference type="EMBL" id="KAF8767377.1"/>
    </source>
</evidence>
<feature type="domain" description="HTH OST-type" evidence="6">
    <location>
        <begin position="243"/>
        <end position="318"/>
    </location>
</feature>
<dbReference type="Pfam" id="PF12872">
    <property type="entry name" value="OST-HTH"/>
    <property type="match status" value="2"/>
</dbReference>
<feature type="domain" description="Tudor" evidence="5">
    <location>
        <begin position="427"/>
        <end position="486"/>
    </location>
</feature>
<dbReference type="Proteomes" id="UP000807504">
    <property type="component" value="Unassembled WGS sequence"/>
</dbReference>
<dbReference type="SMART" id="SM00333">
    <property type="entry name" value="TUDOR"/>
    <property type="match status" value="1"/>
</dbReference>
<dbReference type="PANTHER" id="PTHR22948">
    <property type="entry name" value="TUDOR DOMAIN CONTAINING PROTEIN"/>
    <property type="match status" value="1"/>
</dbReference>
<proteinExistence type="predicted"/>
<keyword evidence="3" id="KW-0677">Repeat</keyword>
<dbReference type="GO" id="GO:0007283">
    <property type="term" value="P:spermatogenesis"/>
    <property type="evidence" value="ECO:0007669"/>
    <property type="project" value="UniProtKB-KW"/>
</dbReference>
<organism evidence="7 8">
    <name type="scientific">Argiope bruennichi</name>
    <name type="common">Wasp spider</name>
    <name type="synonym">Aranea bruennichi</name>
    <dbReference type="NCBI Taxonomy" id="94029"/>
    <lineage>
        <taxon>Eukaryota</taxon>
        <taxon>Metazoa</taxon>
        <taxon>Ecdysozoa</taxon>
        <taxon>Arthropoda</taxon>
        <taxon>Chelicerata</taxon>
        <taxon>Arachnida</taxon>
        <taxon>Araneae</taxon>
        <taxon>Araneomorphae</taxon>
        <taxon>Entelegynae</taxon>
        <taxon>Araneoidea</taxon>
        <taxon>Araneidae</taxon>
        <taxon>Argiope</taxon>
    </lineage>
</organism>
<dbReference type="SUPFAM" id="SSF50199">
    <property type="entry name" value="Staphylococcal nuclease"/>
    <property type="match status" value="1"/>
</dbReference>
<evidence type="ECO:0000259" key="5">
    <source>
        <dbReference type="PROSITE" id="PS50304"/>
    </source>
</evidence>
<dbReference type="SUPFAM" id="SSF63748">
    <property type="entry name" value="Tudor/PWWP/MBT"/>
    <property type="match status" value="1"/>
</dbReference>